<proteinExistence type="predicted"/>
<protein>
    <submittedName>
        <fullName evidence="2">Ribosomal protein S18 acetylase RimI-like enzyme</fullName>
    </submittedName>
</protein>
<sequence length="333" mass="35534">MTQTHPADNQQLPPFPVAGGLHFRPLAAADVDGWLELMARIEAAEQVPWRTQRSELVAVVEDARNPVAENSVGGFDAAGVLRALGRVSKNPDGEKAHVMGGVDPEWRRRGVGSAILAWQEARVLQRFATDAQGGPLARAYGESDNAATTALLAGAGYSVVRYFSEMLRPLAGAPAVPLPAGIHVVSYTPDMNEAVRLAHNEAFADHWGSEPRSPEQWAVQMAHEHLRRDLSTVALDAASGEVAGYQIATVDLDMAAESGRAEGYTELLGVRRAWRGRGIAPAMLADAMARFAAAGLDHAALDVDTENPTGALGLYEGMGYKPIRSSAAWDKSL</sequence>
<dbReference type="PANTHER" id="PTHR43072">
    <property type="entry name" value="N-ACETYLTRANSFERASE"/>
    <property type="match status" value="1"/>
</dbReference>
<dbReference type="EMBL" id="JAGIOI010000001">
    <property type="protein sequence ID" value="MBP2414921.1"/>
    <property type="molecule type" value="Genomic_DNA"/>
</dbReference>
<organism evidence="2 3">
    <name type="scientific">Arthrobacter stackebrandtii</name>
    <dbReference type="NCBI Taxonomy" id="272161"/>
    <lineage>
        <taxon>Bacteria</taxon>
        <taxon>Bacillati</taxon>
        <taxon>Actinomycetota</taxon>
        <taxon>Actinomycetes</taxon>
        <taxon>Micrococcales</taxon>
        <taxon>Micrococcaceae</taxon>
        <taxon>Arthrobacter</taxon>
    </lineage>
</organism>
<dbReference type="SUPFAM" id="SSF55729">
    <property type="entry name" value="Acyl-CoA N-acyltransferases (Nat)"/>
    <property type="match status" value="2"/>
</dbReference>
<evidence type="ECO:0000259" key="1">
    <source>
        <dbReference type="PROSITE" id="PS51186"/>
    </source>
</evidence>
<reference evidence="2 3" key="1">
    <citation type="submission" date="2021-03" db="EMBL/GenBank/DDBJ databases">
        <title>Sequencing the genomes of 1000 actinobacteria strains.</title>
        <authorList>
            <person name="Klenk H.-P."/>
        </authorList>
    </citation>
    <scope>NUCLEOTIDE SEQUENCE [LARGE SCALE GENOMIC DNA]</scope>
    <source>
        <strain evidence="2 3">DSM 16005</strain>
    </source>
</reference>
<dbReference type="PROSITE" id="PS51186">
    <property type="entry name" value="GNAT"/>
    <property type="match status" value="2"/>
</dbReference>
<feature type="domain" description="N-acetyltransferase" evidence="1">
    <location>
        <begin position="182"/>
        <end position="333"/>
    </location>
</feature>
<comment type="caution">
    <text evidence="2">The sequence shown here is derived from an EMBL/GenBank/DDBJ whole genome shotgun (WGS) entry which is preliminary data.</text>
</comment>
<dbReference type="Gene3D" id="3.40.630.30">
    <property type="match status" value="1"/>
</dbReference>
<accession>A0ABS4Z1Q6</accession>
<evidence type="ECO:0000313" key="2">
    <source>
        <dbReference type="EMBL" id="MBP2414921.1"/>
    </source>
</evidence>
<dbReference type="InterPro" id="IPR000182">
    <property type="entry name" value="GNAT_dom"/>
</dbReference>
<feature type="domain" description="N-acetyltransferase" evidence="1">
    <location>
        <begin position="21"/>
        <end position="179"/>
    </location>
</feature>
<dbReference type="RefSeq" id="WP_209683517.1">
    <property type="nucleotide sequence ID" value="NZ_JAGIOI010000001.1"/>
</dbReference>
<dbReference type="Pfam" id="PF00583">
    <property type="entry name" value="Acetyltransf_1"/>
    <property type="match status" value="1"/>
</dbReference>
<gene>
    <name evidence="2" type="ORF">JOF48_003720</name>
</gene>
<keyword evidence="3" id="KW-1185">Reference proteome</keyword>
<dbReference type="Proteomes" id="UP000711614">
    <property type="component" value="Unassembled WGS sequence"/>
</dbReference>
<evidence type="ECO:0000313" key="3">
    <source>
        <dbReference type="Proteomes" id="UP000711614"/>
    </source>
</evidence>
<dbReference type="InterPro" id="IPR016181">
    <property type="entry name" value="Acyl_CoA_acyltransferase"/>
</dbReference>
<name>A0ABS4Z1Q6_9MICC</name>